<feature type="compositionally biased region" description="Polar residues" evidence="1">
    <location>
        <begin position="1"/>
        <end position="18"/>
    </location>
</feature>
<feature type="region of interest" description="Disordered" evidence="1">
    <location>
        <begin position="1"/>
        <end position="36"/>
    </location>
</feature>
<sequence length="108" mass="12158">MSPSTYFLSTLDSGPSSDSVRRRGIHGHQRPGYPRRHSAVSCRLTGPLACCCSCARVHRHTFTNALTTIKPMNWNRIGRRTSNVTLGCINYHSSKPILVDPRQRFPLH</sequence>
<dbReference type="EMBL" id="DS268143">
    <property type="protein sequence ID" value="KMU75779.1"/>
    <property type="molecule type" value="Genomic_DNA"/>
</dbReference>
<protein>
    <submittedName>
        <fullName evidence="2">Uncharacterized protein</fullName>
    </submittedName>
</protein>
<dbReference type="AlphaFoldDB" id="A0A0J8QSK3"/>
<feature type="compositionally biased region" description="Basic residues" evidence="1">
    <location>
        <begin position="22"/>
        <end position="36"/>
    </location>
</feature>
<accession>A0A0J8QSK3</accession>
<evidence type="ECO:0000313" key="2">
    <source>
        <dbReference type="EMBL" id="KMU75779.1"/>
    </source>
</evidence>
<evidence type="ECO:0000313" key="3">
    <source>
        <dbReference type="Proteomes" id="UP000054559"/>
    </source>
</evidence>
<proteinExistence type="predicted"/>
<reference evidence="3" key="1">
    <citation type="journal article" date="2010" name="Genome Res.">
        <title>Population genomic sequencing of Coccidioides fungi reveals recent hybridization and transposon control.</title>
        <authorList>
            <person name="Neafsey D.E."/>
            <person name="Barker B.M."/>
            <person name="Sharpton T.J."/>
            <person name="Stajich J.E."/>
            <person name="Park D.J."/>
            <person name="Whiston E."/>
            <person name="Hung C.-Y."/>
            <person name="McMahan C."/>
            <person name="White J."/>
            <person name="Sykes S."/>
            <person name="Heiman D."/>
            <person name="Young S."/>
            <person name="Zeng Q."/>
            <person name="Abouelleil A."/>
            <person name="Aftuck L."/>
            <person name="Bessette D."/>
            <person name="Brown A."/>
            <person name="FitzGerald M."/>
            <person name="Lui A."/>
            <person name="Macdonald J.P."/>
            <person name="Priest M."/>
            <person name="Orbach M.J."/>
            <person name="Galgiani J.N."/>
            <person name="Kirkland T.N."/>
            <person name="Cole G.T."/>
            <person name="Birren B.W."/>
            <person name="Henn M.R."/>
            <person name="Taylor J.W."/>
            <person name="Rounsley S.D."/>
        </authorList>
    </citation>
    <scope>NUCLEOTIDE SEQUENCE [LARGE SCALE GENOMIC DNA]</scope>
    <source>
        <strain evidence="3">RMSCC 3703</strain>
    </source>
</reference>
<name>A0A0J8QSK3_COCIT</name>
<organism evidence="2 3">
    <name type="scientific">Coccidioides immitis RMSCC 3703</name>
    <dbReference type="NCBI Taxonomy" id="454286"/>
    <lineage>
        <taxon>Eukaryota</taxon>
        <taxon>Fungi</taxon>
        <taxon>Dikarya</taxon>
        <taxon>Ascomycota</taxon>
        <taxon>Pezizomycotina</taxon>
        <taxon>Eurotiomycetes</taxon>
        <taxon>Eurotiomycetidae</taxon>
        <taxon>Onygenales</taxon>
        <taxon>Onygenaceae</taxon>
        <taxon>Coccidioides</taxon>
    </lineage>
</organism>
<evidence type="ECO:0000256" key="1">
    <source>
        <dbReference type="SAM" id="MobiDB-lite"/>
    </source>
</evidence>
<dbReference type="Proteomes" id="UP000054559">
    <property type="component" value="Unassembled WGS sequence"/>
</dbReference>
<gene>
    <name evidence="2" type="ORF">CISG_05176</name>
</gene>